<dbReference type="HOGENOM" id="CLU_2753279_0_0_4"/>
<accession>A2SHR3</accession>
<dbReference type="STRING" id="420662.Mpe_A2146"/>
<organism evidence="1 2">
    <name type="scientific">Methylibium petroleiphilum (strain ATCC BAA-1232 / LMG 22953 / PM1)</name>
    <dbReference type="NCBI Taxonomy" id="420662"/>
    <lineage>
        <taxon>Bacteria</taxon>
        <taxon>Pseudomonadati</taxon>
        <taxon>Pseudomonadota</taxon>
        <taxon>Betaproteobacteria</taxon>
        <taxon>Burkholderiales</taxon>
        <taxon>Sphaerotilaceae</taxon>
        <taxon>Methylibium</taxon>
    </lineage>
</organism>
<gene>
    <name evidence="1" type="ordered locus">Mpe_A2146</name>
</gene>
<protein>
    <submittedName>
        <fullName evidence="1">Uncharacterized protein</fullName>
    </submittedName>
</protein>
<evidence type="ECO:0000313" key="1">
    <source>
        <dbReference type="EMBL" id="ABM95102.1"/>
    </source>
</evidence>
<keyword evidence="2" id="KW-1185">Reference proteome</keyword>
<dbReference type="KEGG" id="mpt:Mpe_A2146"/>
<dbReference type="EMBL" id="CP000555">
    <property type="protein sequence ID" value="ABM95102.1"/>
    <property type="molecule type" value="Genomic_DNA"/>
</dbReference>
<reference evidence="1 2" key="1">
    <citation type="journal article" date="2007" name="J. Bacteriol.">
        <title>Whole-genome analysis of the methyl tert-butyl ether-degrading beta-proteobacterium Methylibium petroleiphilum PM1.</title>
        <authorList>
            <person name="Kane S.R."/>
            <person name="Chakicherla A.Y."/>
            <person name="Chain P.S.G."/>
            <person name="Schmidt R."/>
            <person name="Shin M.W."/>
            <person name="Legler T.C."/>
            <person name="Scow K.M."/>
            <person name="Larimer F.W."/>
            <person name="Lucas S.M."/>
            <person name="Richardson P.M."/>
            <person name="Hristova K.R."/>
        </authorList>
    </citation>
    <scope>NUCLEOTIDE SEQUENCE [LARGE SCALE GENOMIC DNA]</scope>
    <source>
        <strain evidence="2">ATCC BAA-1232 / LMG 22953 / PM1</strain>
    </source>
</reference>
<name>A2SHR3_METPP</name>
<sequence>MTTVQKIIWAETFAQQCQALSEGRGNFHGYLDLAYELQAREGASDPALVARREFDRLRSIDSCQRATATS</sequence>
<evidence type="ECO:0000313" key="2">
    <source>
        <dbReference type="Proteomes" id="UP000000366"/>
    </source>
</evidence>
<dbReference type="RefSeq" id="WP_011829739.1">
    <property type="nucleotide sequence ID" value="NC_008825.1"/>
</dbReference>
<dbReference type="AlphaFoldDB" id="A2SHR3"/>
<dbReference type="Proteomes" id="UP000000366">
    <property type="component" value="Chromosome"/>
</dbReference>
<proteinExistence type="predicted"/>